<organism evidence="5 6">
    <name type="scientific">Methanopyrus kandleri</name>
    <dbReference type="NCBI Taxonomy" id="2320"/>
    <lineage>
        <taxon>Archaea</taxon>
        <taxon>Methanobacteriati</taxon>
        <taxon>Methanobacteriota</taxon>
        <taxon>Methanomada group</taxon>
        <taxon>Methanopyri</taxon>
        <taxon>Methanopyrales</taxon>
        <taxon>Methanopyraceae</taxon>
        <taxon>Methanopyrus</taxon>
    </lineage>
</organism>
<dbReference type="NCBIfam" id="NF002119">
    <property type="entry name" value="PRK00957.1"/>
    <property type="match status" value="1"/>
</dbReference>
<evidence type="ECO:0000256" key="2">
    <source>
        <dbReference type="ARBA" id="ARBA00022723"/>
    </source>
</evidence>
<evidence type="ECO:0000256" key="3">
    <source>
        <dbReference type="ARBA" id="ARBA00022833"/>
    </source>
</evidence>
<keyword evidence="2" id="KW-0479">Metal-binding</keyword>
<keyword evidence="3" id="KW-0862">Zinc</keyword>
<dbReference type="InterPro" id="IPR038071">
    <property type="entry name" value="UROD/MetE-like_sf"/>
</dbReference>
<dbReference type="GO" id="GO:0009086">
    <property type="term" value="P:methionine biosynthetic process"/>
    <property type="evidence" value="ECO:0007669"/>
    <property type="project" value="InterPro"/>
</dbReference>
<evidence type="ECO:0000259" key="4">
    <source>
        <dbReference type="Pfam" id="PF01717"/>
    </source>
</evidence>
<dbReference type="EMBL" id="DUJS01000002">
    <property type="protein sequence ID" value="HII70109.1"/>
    <property type="molecule type" value="Genomic_DNA"/>
</dbReference>
<sequence>MRPVVTVVGSHPVGHEPTLKDRLLEKLRRRSAYAPAIHEAVRDQTEAGVELVSDGQVRGDMIEIFASHIPGMTVEDGPAVIGRVEPPRFSPLVLDYREATRVAGEVEVKAILTGPVTLCYSLEVRTDLYPSNDHSSLLKDVARALAAEARLLRREGASVLQVDEPILSAGVTSVKKVARYVNTVLKAFKGGTRVLHVCGDVTEVYLDLEENIDADVFDHEFAGHPENLEVVAEGDSPIGVGVVRSDTDRVESLDEVVGLLEKAREAMGDRIEFVDPDCGLRKLPREIAKKKLEVVRKARDRVFR</sequence>
<dbReference type="GO" id="GO:0003871">
    <property type="term" value="F:5-methyltetrahydropteroyltriglutamate-homocysteine S-methyltransferase activity"/>
    <property type="evidence" value="ECO:0007669"/>
    <property type="project" value="InterPro"/>
</dbReference>
<reference evidence="5" key="1">
    <citation type="journal article" date="2020" name="bioRxiv">
        <title>A rank-normalized archaeal taxonomy based on genome phylogeny resolves widespread incomplete and uneven classifications.</title>
        <authorList>
            <person name="Rinke C."/>
            <person name="Chuvochina M."/>
            <person name="Mussig A.J."/>
            <person name="Chaumeil P.-A."/>
            <person name="Waite D.W."/>
            <person name="Whitman W.B."/>
            <person name="Parks D.H."/>
            <person name="Hugenholtz P."/>
        </authorList>
    </citation>
    <scope>NUCLEOTIDE SEQUENCE</scope>
    <source>
        <strain evidence="5">UBA8853</strain>
    </source>
</reference>
<dbReference type="AlphaFoldDB" id="A0A832TFW7"/>
<dbReference type="Proteomes" id="UP000619545">
    <property type="component" value="Unassembled WGS sequence"/>
</dbReference>
<comment type="cofactor">
    <cofactor evidence="1">
        <name>Zn(2+)</name>
        <dbReference type="ChEBI" id="CHEBI:29105"/>
    </cofactor>
</comment>
<evidence type="ECO:0000313" key="5">
    <source>
        <dbReference type="EMBL" id="HII70109.1"/>
    </source>
</evidence>
<name>A0A832TFW7_9EURY</name>
<proteinExistence type="predicted"/>
<dbReference type="InterPro" id="IPR002629">
    <property type="entry name" value="Met_Synth_C/arc"/>
</dbReference>
<accession>A0A832TFW7</accession>
<comment type="caution">
    <text evidence="5">The sequence shown here is derived from an EMBL/GenBank/DDBJ whole genome shotgun (WGS) entry which is preliminary data.</text>
</comment>
<feature type="domain" description="Cobalamin-independent methionine synthase MetE C-terminal/archaeal" evidence="4">
    <location>
        <begin position="6"/>
        <end position="298"/>
    </location>
</feature>
<dbReference type="RefSeq" id="WP_281070571.1">
    <property type="nucleotide sequence ID" value="NZ_DUJS01000002.1"/>
</dbReference>
<dbReference type="Gene3D" id="3.20.20.210">
    <property type="match status" value="1"/>
</dbReference>
<evidence type="ECO:0000313" key="6">
    <source>
        <dbReference type="Proteomes" id="UP000619545"/>
    </source>
</evidence>
<protein>
    <submittedName>
        <fullName evidence="5">Methionine synthase</fullName>
    </submittedName>
</protein>
<dbReference type="GO" id="GO:0008270">
    <property type="term" value="F:zinc ion binding"/>
    <property type="evidence" value="ECO:0007669"/>
    <property type="project" value="InterPro"/>
</dbReference>
<gene>
    <name evidence="5" type="ORF">HA336_02605</name>
</gene>
<dbReference type="SUPFAM" id="SSF51726">
    <property type="entry name" value="UROD/MetE-like"/>
    <property type="match status" value="1"/>
</dbReference>
<evidence type="ECO:0000256" key="1">
    <source>
        <dbReference type="ARBA" id="ARBA00001947"/>
    </source>
</evidence>
<dbReference type="PANTHER" id="PTHR30519">
    <property type="entry name" value="5-METHYLTETRAHYDROPTEROYLTRIGLUTAMATE--HOMOCYSTEINE METHYLTRANSFERASE"/>
    <property type="match status" value="1"/>
</dbReference>
<dbReference type="Pfam" id="PF01717">
    <property type="entry name" value="Meth_synt_2"/>
    <property type="match status" value="1"/>
</dbReference>